<proteinExistence type="predicted"/>
<accession>A0ABM7Z2B1</accession>
<sequence>MDFVNLIKTGNSWKFATEADLEDFVWANLKELFGLIPLKRQYYVNGQICDILALRENKQLVVLELKNAEDRYIVQQLTRYYDALQEVKPLEDEIDYQQPIGLIAIKPNFHRDNYIDKKYHHLSIDFFEFTILVDEFNYYFQIKNLDLDNEKILKIEIPHQNRERNEDIPPPSRGLLNHLDKCSSEQQEGILKIRQKVLNFDKRMEEISSAVSLRYGNGNSKTSKFCAEFYFDSKGVPIIFLWLGLKNNSSDRISRARIWTDWQDNALLEGYVPSGIGVKMNLSKKTLSNRVKIMNEIVANKGSKDHKGYKSMNQHHKDRNRIAKKLNNSEPLTYEERQLLEIDANEFTLVIGGGRLNTYKFDHYDSLNGLVDVALEKWLKKL</sequence>
<protein>
    <recommendedName>
        <fullName evidence="1">Endonuclease NucS C-terminal domain-containing protein</fullName>
    </recommendedName>
</protein>
<keyword evidence="3" id="KW-1185">Reference proteome</keyword>
<dbReference type="Gene3D" id="3.40.1350.10">
    <property type="match status" value="1"/>
</dbReference>
<evidence type="ECO:0000313" key="3">
    <source>
        <dbReference type="Proteomes" id="UP001055453"/>
    </source>
</evidence>
<feature type="domain" description="Endonuclease NucS C-terminal" evidence="1">
    <location>
        <begin position="18"/>
        <end position="87"/>
    </location>
</feature>
<reference evidence="2" key="1">
    <citation type="submission" date="2022-04" db="EMBL/GenBank/DDBJ databases">
        <title>Complete genome sequence of a cyanobacterium, Nostoc sp. SO-36, isolated in Antarctica.</title>
        <authorList>
            <person name="Kanesaki Y."/>
            <person name="Effendi D."/>
            <person name="Sakamoto T."/>
            <person name="Ohtani S."/>
            <person name="Awai K."/>
        </authorList>
    </citation>
    <scope>NUCLEOTIDE SEQUENCE</scope>
    <source>
        <strain evidence="2">SO-36</strain>
    </source>
</reference>
<dbReference type="InterPro" id="IPR048301">
    <property type="entry name" value="NucS_C"/>
</dbReference>
<evidence type="ECO:0000259" key="1">
    <source>
        <dbReference type="Pfam" id="PF01939"/>
    </source>
</evidence>
<name>A0ABM7Z2B1_NOSCO</name>
<evidence type="ECO:0000313" key="2">
    <source>
        <dbReference type="EMBL" id="BDI17118.1"/>
    </source>
</evidence>
<dbReference type="Proteomes" id="UP001055453">
    <property type="component" value="Chromosome"/>
</dbReference>
<dbReference type="EMBL" id="AP025732">
    <property type="protein sequence ID" value="BDI17118.1"/>
    <property type="molecule type" value="Genomic_DNA"/>
</dbReference>
<gene>
    <name evidence="2" type="ORF">ANSO36C_29200</name>
</gene>
<dbReference type="InterPro" id="IPR011856">
    <property type="entry name" value="tRNA_endonuc-like_dom_sf"/>
</dbReference>
<organism evidence="2 3">
    <name type="scientific">Nostoc cf. commune SO-36</name>
    <dbReference type="NCBI Taxonomy" id="449208"/>
    <lineage>
        <taxon>Bacteria</taxon>
        <taxon>Bacillati</taxon>
        <taxon>Cyanobacteriota</taxon>
        <taxon>Cyanophyceae</taxon>
        <taxon>Nostocales</taxon>
        <taxon>Nostocaceae</taxon>
        <taxon>Nostoc</taxon>
    </lineage>
</organism>
<dbReference type="Pfam" id="PF01939">
    <property type="entry name" value="NucS_C"/>
    <property type="match status" value="1"/>
</dbReference>